<dbReference type="EMBL" id="QGHF01000010">
    <property type="protein sequence ID" value="PWK94643.1"/>
    <property type="molecule type" value="Genomic_DNA"/>
</dbReference>
<dbReference type="PANTHER" id="PTHR37418">
    <property type="entry name" value="3-KETO-5-AMINOHEXANOATE CLEAVAGE ENZYME-RELATED"/>
    <property type="match status" value="1"/>
</dbReference>
<dbReference type="InterPro" id="IPR013785">
    <property type="entry name" value="Aldolase_TIM"/>
</dbReference>
<accession>A0A2V2BD23</accession>
<evidence type="ECO:0000313" key="1">
    <source>
        <dbReference type="EMBL" id="PWK94643.1"/>
    </source>
</evidence>
<dbReference type="GO" id="GO:0043720">
    <property type="term" value="F:3-keto-5-aminohexanoate cleavage activity"/>
    <property type="evidence" value="ECO:0007669"/>
    <property type="project" value="InterPro"/>
</dbReference>
<dbReference type="AlphaFoldDB" id="A0A2V2BD23"/>
<dbReference type="RefSeq" id="WP_109718047.1">
    <property type="nucleotide sequence ID" value="NZ_QGHF01000010.1"/>
</dbReference>
<protein>
    <submittedName>
        <fullName evidence="1">3-keto-5-aminohexanoate cleavage enzyme</fullName>
    </submittedName>
</protein>
<dbReference type="PANTHER" id="PTHR37418:SF1">
    <property type="entry name" value="3-KETO-5-AMINOHEXANOATE CLEAVAGE PROTEIN"/>
    <property type="match status" value="1"/>
</dbReference>
<gene>
    <name evidence="1" type="ORF">C7431_110139</name>
</gene>
<name>A0A2V2BD23_9GAMM</name>
<sequence>MKRLKLSVALNGSKWGKNPSTLTPKGVPDLPCSVEEALRDTAACYRLGARQFHVHSRAPGDLHVADAGWYKQFTSRFRQQFPDASLCLATSRSGEVINQISHRESILRQSGISDECKLLAEAEKMRLACIEPDNPFLPDYVTGFTATEVRMFDEGTDIGHVSSAQSPAVTHLFYDELTKQLHSLNIGQEIEITTGDSMDIVEKIQAEQLIRTHVRLVLLPEFTPSLSGCSRDDMSELVLRARQVIDKTGHEGDIVMGVILRPGMPHLEAIRRDWIAFAVDNPLITALRVGLEDCPVLNEQPATNESLTYSACDLISEYGGEISPQP</sequence>
<reference evidence="1 2" key="1">
    <citation type="submission" date="2018-05" db="EMBL/GenBank/DDBJ databases">
        <title>Genomic Encyclopedia of Type Strains, Phase IV (KMG-V): Genome sequencing to study the core and pangenomes of soil and plant-associated prokaryotes.</title>
        <authorList>
            <person name="Whitman W."/>
        </authorList>
    </citation>
    <scope>NUCLEOTIDE SEQUENCE [LARGE SCALE GENOMIC DNA]</scope>
    <source>
        <strain evidence="1 2">PNA 200-10</strain>
    </source>
</reference>
<proteinExistence type="predicted"/>
<dbReference type="InterPro" id="IPR008567">
    <property type="entry name" value="BKACE"/>
</dbReference>
<comment type="caution">
    <text evidence="1">The sequence shown here is derived from an EMBL/GenBank/DDBJ whole genome shotgun (WGS) entry which is preliminary data.</text>
</comment>
<dbReference type="OrthoDB" id="6795932at2"/>
<dbReference type="Pfam" id="PF05853">
    <property type="entry name" value="BKACE"/>
    <property type="match status" value="1"/>
</dbReference>
<dbReference type="Proteomes" id="UP000245981">
    <property type="component" value="Unassembled WGS sequence"/>
</dbReference>
<dbReference type="Gene3D" id="3.20.20.70">
    <property type="entry name" value="Aldolase class I"/>
    <property type="match status" value="1"/>
</dbReference>
<organism evidence="1 2">
    <name type="scientific">Pantoea allii</name>
    <dbReference type="NCBI Taxonomy" id="574096"/>
    <lineage>
        <taxon>Bacteria</taxon>
        <taxon>Pseudomonadati</taxon>
        <taxon>Pseudomonadota</taxon>
        <taxon>Gammaproteobacteria</taxon>
        <taxon>Enterobacterales</taxon>
        <taxon>Erwiniaceae</taxon>
        <taxon>Pantoea</taxon>
    </lineage>
</organism>
<evidence type="ECO:0000313" key="2">
    <source>
        <dbReference type="Proteomes" id="UP000245981"/>
    </source>
</evidence>